<protein>
    <submittedName>
        <fullName evidence="1">Uncharacterized protein</fullName>
    </submittedName>
</protein>
<gene>
    <name evidence="1" type="ORF">E1163_28815</name>
</gene>
<comment type="caution">
    <text evidence="1">The sequence shown here is derived from an EMBL/GenBank/DDBJ whole genome shotgun (WGS) entry which is preliminary data.</text>
</comment>
<evidence type="ECO:0000313" key="2">
    <source>
        <dbReference type="Proteomes" id="UP000798808"/>
    </source>
</evidence>
<keyword evidence="2" id="KW-1185">Reference proteome</keyword>
<accession>A0ABW9S071</accession>
<organism evidence="1 2">
    <name type="scientific">Fulvivirga kasyanovii</name>
    <dbReference type="NCBI Taxonomy" id="396812"/>
    <lineage>
        <taxon>Bacteria</taxon>
        <taxon>Pseudomonadati</taxon>
        <taxon>Bacteroidota</taxon>
        <taxon>Cytophagia</taxon>
        <taxon>Cytophagales</taxon>
        <taxon>Fulvivirgaceae</taxon>
        <taxon>Fulvivirga</taxon>
    </lineage>
</organism>
<dbReference type="RefSeq" id="WP_155177068.1">
    <property type="nucleotide sequence ID" value="NZ_BAAAFL010000012.1"/>
</dbReference>
<sequence>MIEIYDYRHVRRNSFIIKDGDRFVLFDLELKTLSASRPAMLKYIISRDKSGYINSWSTLYKVVLSAYNAVLGKLPGTDNPGRVPTTIPINNN</sequence>
<dbReference type="Proteomes" id="UP000798808">
    <property type="component" value="Unassembled WGS sequence"/>
</dbReference>
<reference evidence="1 2" key="1">
    <citation type="submission" date="2019-02" db="EMBL/GenBank/DDBJ databases">
        <authorList>
            <person name="Goldberg S.R."/>
            <person name="Haltli B.A."/>
            <person name="Correa H."/>
            <person name="Russell K.G."/>
        </authorList>
    </citation>
    <scope>NUCLEOTIDE SEQUENCE [LARGE SCALE GENOMIC DNA]</scope>
    <source>
        <strain evidence="1 2">JCM 16186</strain>
    </source>
</reference>
<dbReference type="EMBL" id="SMLW01000676">
    <property type="protein sequence ID" value="MTI28998.1"/>
    <property type="molecule type" value="Genomic_DNA"/>
</dbReference>
<evidence type="ECO:0000313" key="1">
    <source>
        <dbReference type="EMBL" id="MTI28998.1"/>
    </source>
</evidence>
<name>A0ABW9S071_9BACT</name>
<proteinExistence type="predicted"/>